<reference evidence="1" key="1">
    <citation type="submission" date="2021-03" db="EMBL/GenBank/DDBJ databases">
        <title>Draft genome sequence of rust myrtle Austropuccinia psidii MF-1, a brazilian biotype.</title>
        <authorList>
            <person name="Quecine M.C."/>
            <person name="Pachon D.M.R."/>
            <person name="Bonatelli M.L."/>
            <person name="Correr F.H."/>
            <person name="Franceschini L.M."/>
            <person name="Leite T.F."/>
            <person name="Margarido G.R.A."/>
            <person name="Almeida C.A."/>
            <person name="Ferrarezi J.A."/>
            <person name="Labate C.A."/>
        </authorList>
    </citation>
    <scope>NUCLEOTIDE SEQUENCE</scope>
    <source>
        <strain evidence="1">MF-1</strain>
    </source>
</reference>
<keyword evidence="2" id="KW-1185">Reference proteome</keyword>
<gene>
    <name evidence="1" type="ORF">O181_088361</name>
</gene>
<proteinExistence type="predicted"/>
<evidence type="ECO:0000313" key="2">
    <source>
        <dbReference type="Proteomes" id="UP000765509"/>
    </source>
</evidence>
<protein>
    <submittedName>
        <fullName evidence="1">Uncharacterized protein</fullName>
    </submittedName>
</protein>
<dbReference type="AlphaFoldDB" id="A0A9Q3P6W3"/>
<comment type="caution">
    <text evidence="1">The sequence shown here is derived from an EMBL/GenBank/DDBJ whole genome shotgun (WGS) entry which is preliminary data.</text>
</comment>
<dbReference type="Proteomes" id="UP000765509">
    <property type="component" value="Unassembled WGS sequence"/>
</dbReference>
<organism evidence="1 2">
    <name type="scientific">Austropuccinia psidii MF-1</name>
    <dbReference type="NCBI Taxonomy" id="1389203"/>
    <lineage>
        <taxon>Eukaryota</taxon>
        <taxon>Fungi</taxon>
        <taxon>Dikarya</taxon>
        <taxon>Basidiomycota</taxon>
        <taxon>Pucciniomycotina</taxon>
        <taxon>Pucciniomycetes</taxon>
        <taxon>Pucciniales</taxon>
        <taxon>Sphaerophragmiaceae</taxon>
        <taxon>Austropuccinia</taxon>
    </lineage>
</organism>
<dbReference type="OrthoDB" id="2507294at2759"/>
<dbReference type="EMBL" id="AVOT02053883">
    <property type="protein sequence ID" value="MBW0548646.1"/>
    <property type="molecule type" value="Genomic_DNA"/>
</dbReference>
<sequence>MTYSEKEELKKFTEATSWHKLSGVGKYDHMELIYYIYGLLIDVPSIPDYWMTAIMDTELKVPASIWNTEMKEIHGRRNWQWWRSKIIQKYRNSK</sequence>
<evidence type="ECO:0000313" key="1">
    <source>
        <dbReference type="EMBL" id="MBW0548646.1"/>
    </source>
</evidence>
<accession>A0A9Q3P6W3</accession>
<name>A0A9Q3P6W3_9BASI</name>